<organism evidence="1 2">
    <name type="scientific">Cirrhinus mrigala</name>
    <name type="common">Mrigala</name>
    <dbReference type="NCBI Taxonomy" id="683832"/>
    <lineage>
        <taxon>Eukaryota</taxon>
        <taxon>Metazoa</taxon>
        <taxon>Chordata</taxon>
        <taxon>Craniata</taxon>
        <taxon>Vertebrata</taxon>
        <taxon>Euteleostomi</taxon>
        <taxon>Actinopterygii</taxon>
        <taxon>Neopterygii</taxon>
        <taxon>Teleostei</taxon>
        <taxon>Ostariophysi</taxon>
        <taxon>Cypriniformes</taxon>
        <taxon>Cyprinidae</taxon>
        <taxon>Labeoninae</taxon>
        <taxon>Labeonini</taxon>
        <taxon>Cirrhinus</taxon>
    </lineage>
</organism>
<comment type="caution">
    <text evidence="1">The sequence shown here is derived from an EMBL/GenBank/DDBJ whole genome shotgun (WGS) entry which is preliminary data.</text>
</comment>
<evidence type="ECO:0000313" key="2">
    <source>
        <dbReference type="Proteomes" id="UP001529510"/>
    </source>
</evidence>
<dbReference type="EMBL" id="JAMKFB020000012">
    <property type="protein sequence ID" value="KAL0179956.1"/>
    <property type="molecule type" value="Genomic_DNA"/>
</dbReference>
<protein>
    <submittedName>
        <fullName evidence="1">Uncharacterized protein</fullName>
    </submittedName>
</protein>
<reference evidence="1 2" key="1">
    <citation type="submission" date="2024-05" db="EMBL/GenBank/DDBJ databases">
        <title>Genome sequencing and assembly of Indian major carp, Cirrhinus mrigala (Hamilton, 1822).</title>
        <authorList>
            <person name="Mohindra V."/>
            <person name="Chowdhury L.M."/>
            <person name="Lal K."/>
            <person name="Jena J.K."/>
        </authorList>
    </citation>
    <scope>NUCLEOTIDE SEQUENCE [LARGE SCALE GENOMIC DNA]</scope>
    <source>
        <strain evidence="1">CM1030</strain>
        <tissue evidence="1">Blood</tissue>
    </source>
</reference>
<dbReference type="Proteomes" id="UP001529510">
    <property type="component" value="Unassembled WGS sequence"/>
</dbReference>
<proteinExistence type="predicted"/>
<keyword evidence="2" id="KW-1185">Reference proteome</keyword>
<sequence>LLAEHVDALQSDSGFEATISKFDSNFSTLLLDLLDKLSIYSTNDCEHSMINIIY</sequence>
<feature type="non-terminal residue" evidence="1">
    <location>
        <position position="1"/>
    </location>
</feature>
<accession>A0ABD0Q546</accession>
<feature type="non-terminal residue" evidence="1">
    <location>
        <position position="54"/>
    </location>
</feature>
<name>A0ABD0Q546_CIRMR</name>
<evidence type="ECO:0000313" key="1">
    <source>
        <dbReference type="EMBL" id="KAL0179956.1"/>
    </source>
</evidence>
<dbReference type="AlphaFoldDB" id="A0ABD0Q546"/>
<gene>
    <name evidence="1" type="ORF">M9458_025398</name>
</gene>